<dbReference type="EMBL" id="CP046401">
    <property type="protein sequence ID" value="QGY46629.1"/>
    <property type="molecule type" value="Genomic_DNA"/>
</dbReference>
<protein>
    <submittedName>
        <fullName evidence="10">FtsX-like permease family protein</fullName>
    </submittedName>
</protein>
<dbReference type="GO" id="GO:0098797">
    <property type="term" value="C:plasma membrane protein complex"/>
    <property type="evidence" value="ECO:0007669"/>
    <property type="project" value="TreeGrafter"/>
</dbReference>
<keyword evidence="6 7" id="KW-0472">Membrane</keyword>
<keyword evidence="3" id="KW-1003">Cell membrane</keyword>
<name>A0A6I6JZA9_9BACT</name>
<evidence type="ECO:0000256" key="4">
    <source>
        <dbReference type="ARBA" id="ARBA00022692"/>
    </source>
</evidence>
<keyword evidence="11" id="KW-1185">Reference proteome</keyword>
<evidence type="ECO:0000313" key="10">
    <source>
        <dbReference type="EMBL" id="QGY46629.1"/>
    </source>
</evidence>
<feature type="transmembrane region" description="Helical" evidence="7">
    <location>
        <begin position="18"/>
        <end position="38"/>
    </location>
</feature>
<keyword evidence="5 7" id="KW-1133">Transmembrane helix</keyword>
<dbReference type="InterPro" id="IPR051447">
    <property type="entry name" value="Lipoprotein-release_system"/>
</dbReference>
<dbReference type="Pfam" id="PF12704">
    <property type="entry name" value="MacB_PCD"/>
    <property type="match status" value="1"/>
</dbReference>
<dbReference type="PANTHER" id="PTHR30489">
    <property type="entry name" value="LIPOPROTEIN-RELEASING SYSTEM TRANSMEMBRANE PROTEIN LOLE"/>
    <property type="match status" value="1"/>
</dbReference>
<feature type="transmembrane region" description="Helical" evidence="7">
    <location>
        <begin position="310"/>
        <end position="332"/>
    </location>
</feature>
<organism evidence="10 11">
    <name type="scientific">Maribellus comscasis</name>
    <dbReference type="NCBI Taxonomy" id="2681766"/>
    <lineage>
        <taxon>Bacteria</taxon>
        <taxon>Pseudomonadati</taxon>
        <taxon>Bacteroidota</taxon>
        <taxon>Bacteroidia</taxon>
        <taxon>Marinilabiliales</taxon>
        <taxon>Prolixibacteraceae</taxon>
        <taxon>Maribellus</taxon>
    </lineage>
</organism>
<reference evidence="10 11" key="1">
    <citation type="submission" date="2019-11" db="EMBL/GenBank/DDBJ databases">
        <authorList>
            <person name="Zheng R.K."/>
            <person name="Sun C.M."/>
        </authorList>
    </citation>
    <scope>NUCLEOTIDE SEQUENCE [LARGE SCALE GENOMIC DNA]</scope>
    <source>
        <strain evidence="10 11">WC007</strain>
    </source>
</reference>
<evidence type="ECO:0000256" key="5">
    <source>
        <dbReference type="ARBA" id="ARBA00022989"/>
    </source>
</evidence>
<dbReference type="GO" id="GO:0044874">
    <property type="term" value="P:lipoprotein localization to outer membrane"/>
    <property type="evidence" value="ECO:0007669"/>
    <property type="project" value="TreeGrafter"/>
</dbReference>
<dbReference type="InterPro" id="IPR025857">
    <property type="entry name" value="MacB_PCD"/>
</dbReference>
<evidence type="ECO:0000259" key="8">
    <source>
        <dbReference type="Pfam" id="PF02687"/>
    </source>
</evidence>
<evidence type="ECO:0000256" key="1">
    <source>
        <dbReference type="ARBA" id="ARBA00004651"/>
    </source>
</evidence>
<dbReference type="Proteomes" id="UP000428260">
    <property type="component" value="Chromosome"/>
</dbReference>
<proteinExistence type="inferred from homology"/>
<evidence type="ECO:0000256" key="2">
    <source>
        <dbReference type="ARBA" id="ARBA00005236"/>
    </source>
</evidence>
<evidence type="ECO:0000256" key="6">
    <source>
        <dbReference type="ARBA" id="ARBA00023136"/>
    </source>
</evidence>
<dbReference type="RefSeq" id="WP_158869757.1">
    <property type="nucleotide sequence ID" value="NZ_CP046401.1"/>
</dbReference>
<feature type="domain" description="ABC3 transporter permease C-terminal" evidence="8">
    <location>
        <begin position="269"/>
        <end position="399"/>
    </location>
</feature>
<dbReference type="AlphaFoldDB" id="A0A6I6JZA9"/>
<gene>
    <name evidence="10" type="ORF">GM418_24100</name>
</gene>
<evidence type="ECO:0000313" key="11">
    <source>
        <dbReference type="Proteomes" id="UP000428260"/>
    </source>
</evidence>
<evidence type="ECO:0000256" key="3">
    <source>
        <dbReference type="ARBA" id="ARBA00022475"/>
    </source>
</evidence>
<dbReference type="PANTHER" id="PTHR30489:SF0">
    <property type="entry name" value="LIPOPROTEIN-RELEASING SYSTEM TRANSMEMBRANE PROTEIN LOLE"/>
    <property type="match status" value="1"/>
</dbReference>
<feature type="domain" description="MacB-like periplasmic core" evidence="9">
    <location>
        <begin position="17"/>
        <end position="239"/>
    </location>
</feature>
<evidence type="ECO:0000256" key="7">
    <source>
        <dbReference type="SAM" id="Phobius"/>
    </source>
</evidence>
<dbReference type="InterPro" id="IPR003838">
    <property type="entry name" value="ABC3_permease_C"/>
</dbReference>
<sequence length="406" mass="44899">MIGSIAWRNVWRSKSRSLIMIAAIAIGLFAGVFTMAFMRGAVDAKIESATKSELAHLQVHAPRFLENNNIEYSISDAREMLSKIETLHGVVAASRRLIAEPFVMAAHGTGGGKILGVDVENEKRVTDIWQHLVDGTYLEKNTRMPPVVIGQKMAKKLQLRVGSKINVQMVDIDGNLSSKGYRVSGIYKTTNTGYDETHLFVSYNDLQTQLGVKENTAHEIVVLLEDGTNAPVIKPEIQNIAGNNDVQTWKEISPEMSLLTDSMDQYMYVFILIILLALCFGIINTMLMAVLERVKEIGMLMAVGMNKRKVFVMIILESIMLTFSGGFLGILLGTLVTKFFETTPIDVSMFSEGLEKYGFGSQIYTSLQPNTLFTIGFLVIVTGILSAIYPARKALKLNPAEATRSE</sequence>
<comment type="subcellular location">
    <subcellularLocation>
        <location evidence="1">Cell membrane</location>
        <topology evidence="1">Multi-pass membrane protein</topology>
    </subcellularLocation>
</comment>
<comment type="similarity">
    <text evidence="2">Belongs to the ABC-4 integral membrane protein family. LolC/E subfamily.</text>
</comment>
<feature type="transmembrane region" description="Helical" evidence="7">
    <location>
        <begin position="266"/>
        <end position="290"/>
    </location>
</feature>
<feature type="transmembrane region" description="Helical" evidence="7">
    <location>
        <begin position="371"/>
        <end position="389"/>
    </location>
</feature>
<keyword evidence="4 7" id="KW-0812">Transmembrane</keyword>
<dbReference type="KEGG" id="mcos:GM418_24100"/>
<accession>A0A6I6JZA9</accession>
<dbReference type="Pfam" id="PF02687">
    <property type="entry name" value="FtsX"/>
    <property type="match status" value="1"/>
</dbReference>
<evidence type="ECO:0000259" key="9">
    <source>
        <dbReference type="Pfam" id="PF12704"/>
    </source>
</evidence>